<evidence type="ECO:0000313" key="1">
    <source>
        <dbReference type="EMBL" id="AZN70207.1"/>
    </source>
</evidence>
<dbReference type="RefSeq" id="WP_126007156.1">
    <property type="nucleotide sequence ID" value="NZ_CP032509.1"/>
</dbReference>
<name>A0A3Q8XMT5_9HYPH</name>
<organism evidence="1 2">
    <name type="scientific">Georhizobium profundi</name>
    <dbReference type="NCBI Taxonomy" id="2341112"/>
    <lineage>
        <taxon>Bacteria</taxon>
        <taxon>Pseudomonadati</taxon>
        <taxon>Pseudomonadota</taxon>
        <taxon>Alphaproteobacteria</taxon>
        <taxon>Hyphomicrobiales</taxon>
        <taxon>Rhizobiaceae</taxon>
        <taxon>Georhizobium</taxon>
    </lineage>
</organism>
<accession>A0A3Q8XMT5</accession>
<dbReference type="OrthoDB" id="8446590at2"/>
<protein>
    <recommendedName>
        <fullName evidence="3">DUF2946 domain-containing protein</fullName>
    </recommendedName>
</protein>
<proteinExistence type="predicted"/>
<dbReference type="EMBL" id="CP032509">
    <property type="protein sequence ID" value="AZN70207.1"/>
    <property type="molecule type" value="Genomic_DNA"/>
</dbReference>
<dbReference type="KEGG" id="abaw:D5400_01970"/>
<dbReference type="AlphaFoldDB" id="A0A3Q8XMT5"/>
<dbReference type="Proteomes" id="UP000268192">
    <property type="component" value="Chromosome"/>
</dbReference>
<keyword evidence="2" id="KW-1185">Reference proteome</keyword>
<evidence type="ECO:0000313" key="2">
    <source>
        <dbReference type="Proteomes" id="UP000268192"/>
    </source>
</evidence>
<evidence type="ECO:0008006" key="3">
    <source>
        <dbReference type="Google" id="ProtNLM"/>
    </source>
</evidence>
<gene>
    <name evidence="1" type="ORF">D5400_01970</name>
</gene>
<sequence length="135" mass="14077">MKYLMGMNWKSAERTARRLIGSLLLGYLLFFQGLVTSYAQATMLGGPDPATIICSVHEAVVDGEPHPLQDLDRDCCSTLCQAACATGAGLPGADAPSFALPVLPGLIHALNAAPQAPPSHYGLVSKARAPPSFSA</sequence>
<reference evidence="1 2" key="1">
    <citation type="submission" date="2018-09" db="EMBL/GenBank/DDBJ databases">
        <title>Marinorhizobium profundi gen. nov., sp. nov., isolated from a deep-sea sediment sample from the New Britain Trench and proposal of Marinorhizobiaceae fam. nov. in the order Rhizobiales of the class Alphaproteobacteria.</title>
        <authorList>
            <person name="Cao J."/>
        </authorList>
    </citation>
    <scope>NUCLEOTIDE SEQUENCE [LARGE SCALE GENOMIC DNA]</scope>
    <source>
        <strain evidence="1 2">WS11</strain>
    </source>
</reference>